<evidence type="ECO:0000313" key="4">
    <source>
        <dbReference type="Proteomes" id="UP000316316"/>
    </source>
</evidence>
<feature type="domain" description="Rolling Circle replication initiation protein N-terminal" evidence="2">
    <location>
        <begin position="2"/>
        <end position="87"/>
    </location>
</feature>
<accession>A0A4P8KDS3</accession>
<evidence type="ECO:0000259" key="1">
    <source>
        <dbReference type="Pfam" id="PF02486"/>
    </source>
</evidence>
<dbReference type="InterPro" id="IPR040819">
    <property type="entry name" value="Rol_Rep_N"/>
</dbReference>
<dbReference type="Pfam" id="PF18106">
    <property type="entry name" value="Rol_Rep_N"/>
    <property type="match status" value="1"/>
</dbReference>
<organism evidence="3 4">
    <name type="scientific">Enterococcus avium</name>
    <name type="common">Streptococcus avium</name>
    <dbReference type="NCBI Taxonomy" id="33945"/>
    <lineage>
        <taxon>Bacteria</taxon>
        <taxon>Bacillati</taxon>
        <taxon>Bacillota</taxon>
        <taxon>Bacilli</taxon>
        <taxon>Lactobacillales</taxon>
        <taxon>Enterococcaceae</taxon>
        <taxon>Enterococcus</taxon>
    </lineage>
</organism>
<reference evidence="3 4" key="1">
    <citation type="submission" date="2017-10" db="EMBL/GenBank/DDBJ databases">
        <title>FDA dAtabase for Regulatory Grade micrObial Sequences (FDA-ARGOS): Supporting development and validation of Infectious Disease Dx tests.</title>
        <authorList>
            <person name="Campos J."/>
            <person name="Goldberg B."/>
            <person name="Tallon L.J."/>
            <person name="Sadzewicz L."/>
            <person name="Sengamalay N."/>
            <person name="Ott S."/>
            <person name="Godinez A."/>
            <person name="Nagaraj S."/>
            <person name="Vyas G."/>
            <person name="Aluvathingal J."/>
            <person name="Nadendla S."/>
            <person name="Geyer C."/>
            <person name="Nandy P."/>
            <person name="Hobson J."/>
            <person name="Sichtig H."/>
        </authorList>
    </citation>
    <scope>NUCLEOTIDE SEQUENCE [LARGE SCALE GENOMIC DNA]</scope>
    <source>
        <strain evidence="3 4">FDAARGOS_185</strain>
    </source>
</reference>
<evidence type="ECO:0000259" key="2">
    <source>
        <dbReference type="Pfam" id="PF18106"/>
    </source>
</evidence>
<dbReference type="InterPro" id="IPR003491">
    <property type="entry name" value="REP-like_C"/>
</dbReference>
<proteinExistence type="predicted"/>
<sequence length="270" mass="31611">MTIDYIMISFVCASVSDVCGYLFAHLIDDFKVVDSNMRGFQSVLTNGVIFIHYENKGTKPVVLLEIRSAGCRFLEEQADHSWRNFFQQLTMIAKHVSIERYSIKRIDIAIDSYTKETLSPTRAESYLKKRLVTSRFRISRTIKEYHVKTAEVKGDSIYFGKRTSDLYIIVYDKQLESDSDSYWFRVELRFRNFWGEKVVAAILDQPDRFSEFIADVLKTTIQFRSGVHRRSEVRRQPLAKWYLDYLSYVRRQSLYGLNSCETKGGVTLDD</sequence>
<protein>
    <submittedName>
        <fullName evidence="3">Replication initiation protein</fullName>
    </submittedName>
</protein>
<comment type="caution">
    <text evidence="3">The sequence shown here is derived from an EMBL/GenBank/DDBJ whole genome shotgun (WGS) entry which is preliminary data.</text>
</comment>
<dbReference type="Pfam" id="PF02486">
    <property type="entry name" value="Rep_trans"/>
    <property type="match status" value="1"/>
</dbReference>
<name>A0A4P8KDS3_ENTAV</name>
<dbReference type="AlphaFoldDB" id="A0A4P8KDS3"/>
<gene>
    <name evidence="3" type="ORF">AUF17_01175</name>
</gene>
<dbReference type="EMBL" id="PDXQ01000001">
    <property type="protein sequence ID" value="TRZ32766.1"/>
    <property type="molecule type" value="Genomic_DNA"/>
</dbReference>
<dbReference type="RefSeq" id="WP_137439465.1">
    <property type="nucleotide sequence ID" value="NZ_CP034169.1"/>
</dbReference>
<feature type="domain" description="Replication initiation protein-like C-terminal" evidence="1">
    <location>
        <begin position="102"/>
        <end position="241"/>
    </location>
</feature>
<dbReference type="Proteomes" id="UP000316316">
    <property type="component" value="Unassembled WGS sequence"/>
</dbReference>
<evidence type="ECO:0000313" key="3">
    <source>
        <dbReference type="EMBL" id="TRZ32766.1"/>
    </source>
</evidence>